<dbReference type="AlphaFoldDB" id="A0A7C8IPX2"/>
<comment type="caution">
    <text evidence="2">The sequence shown here is derived from an EMBL/GenBank/DDBJ whole genome shotgun (WGS) entry which is preliminary data.</text>
</comment>
<dbReference type="GO" id="GO:0070860">
    <property type="term" value="C:RNA polymerase I core factor complex"/>
    <property type="evidence" value="ECO:0007669"/>
    <property type="project" value="TreeGrafter"/>
</dbReference>
<protein>
    <submittedName>
        <fullName evidence="2">Uncharacterized protein</fullName>
    </submittedName>
</protein>
<evidence type="ECO:0000313" key="3">
    <source>
        <dbReference type="Proteomes" id="UP000481861"/>
    </source>
</evidence>
<dbReference type="OrthoDB" id="2159786at2759"/>
<evidence type="ECO:0000313" key="2">
    <source>
        <dbReference type="EMBL" id="KAF2877467.1"/>
    </source>
</evidence>
<organism evidence="2 3">
    <name type="scientific">Massariosphaeria phaeospora</name>
    <dbReference type="NCBI Taxonomy" id="100035"/>
    <lineage>
        <taxon>Eukaryota</taxon>
        <taxon>Fungi</taxon>
        <taxon>Dikarya</taxon>
        <taxon>Ascomycota</taxon>
        <taxon>Pezizomycotina</taxon>
        <taxon>Dothideomycetes</taxon>
        <taxon>Pleosporomycetidae</taxon>
        <taxon>Pleosporales</taxon>
        <taxon>Pleosporales incertae sedis</taxon>
        <taxon>Massariosphaeria</taxon>
    </lineage>
</organism>
<keyword evidence="3" id="KW-1185">Reference proteome</keyword>
<dbReference type="GO" id="GO:0001164">
    <property type="term" value="F:RNA polymerase I core promoter sequence-specific DNA binding"/>
    <property type="evidence" value="ECO:0007669"/>
    <property type="project" value="InterPro"/>
</dbReference>
<name>A0A7C8IPX2_9PLEO</name>
<dbReference type="InterPro" id="IPR007224">
    <property type="entry name" value="TIF_Rrn11"/>
</dbReference>
<dbReference type="Proteomes" id="UP000481861">
    <property type="component" value="Unassembled WGS sequence"/>
</dbReference>
<dbReference type="GO" id="GO:0042790">
    <property type="term" value="P:nucleolar large rRNA transcription by RNA polymerase I"/>
    <property type="evidence" value="ECO:0007669"/>
    <property type="project" value="TreeGrafter"/>
</dbReference>
<dbReference type="PANTHER" id="PTHR28244:SF1">
    <property type="entry name" value="RNA POLYMERASE I-SPECIFIC TRANSCRIPTION INITIATION FACTOR RRN11"/>
    <property type="match status" value="1"/>
</dbReference>
<gene>
    <name evidence="2" type="ORF">BDV95DRAFT_481537</name>
</gene>
<evidence type="ECO:0000256" key="1">
    <source>
        <dbReference type="SAM" id="MobiDB-lite"/>
    </source>
</evidence>
<dbReference type="Pfam" id="PF04090">
    <property type="entry name" value="Rrn11"/>
    <property type="match status" value="1"/>
</dbReference>
<proteinExistence type="predicted"/>
<feature type="region of interest" description="Disordered" evidence="1">
    <location>
        <begin position="280"/>
        <end position="307"/>
    </location>
</feature>
<feature type="compositionally biased region" description="Basic and acidic residues" evidence="1">
    <location>
        <begin position="377"/>
        <end position="402"/>
    </location>
</feature>
<dbReference type="EMBL" id="JAADJZ010000002">
    <property type="protein sequence ID" value="KAF2877467.1"/>
    <property type="molecule type" value="Genomic_DNA"/>
</dbReference>
<sequence length="435" mass="48896">MQFFATQLRPSQQTTQSLRAAQYKPATKRKRDEEDEDEDGSQTSPGRDATDPLAPSNAVSDTLEIAQLLRVAGLSNEDGHKVPLPPFPHAPARTRKEKLTNTRIQKELFGLDPPIYTNAPSKSFPVDGKSDAPALRHTHLNALNTLLHQSLLGGDYNRAGKAWGMILRTHVAGQPIDPRNHGRWGIGAEILLRQRSLDGSNRSEETLYVAGDDHSPINEKEPFTEKGFERAREYYERLIVQHPNRKLAPHAVDDRTFYPAMFSLWIYEVTEKSKRARQRYEERIRGSRNGSSSLDGDTSMDSEDAHARDNAIQTEELAGARQIGDRLDQLLASPPLDKHTELLRLRGMVGLWLGDLVLGKSSAQRAQDGWDSGSDGQYHDESKESRTESRRKLSKSLEEFSRAQEIFSRTQTAEEPLMSGLEFKIAELDKQLAKP</sequence>
<reference evidence="2 3" key="1">
    <citation type="submission" date="2020-01" db="EMBL/GenBank/DDBJ databases">
        <authorList>
            <consortium name="DOE Joint Genome Institute"/>
            <person name="Haridas S."/>
            <person name="Albert R."/>
            <person name="Binder M."/>
            <person name="Bloem J."/>
            <person name="Labutti K."/>
            <person name="Salamov A."/>
            <person name="Andreopoulos B."/>
            <person name="Baker S.E."/>
            <person name="Barry K."/>
            <person name="Bills G."/>
            <person name="Bluhm B.H."/>
            <person name="Cannon C."/>
            <person name="Castanera R."/>
            <person name="Culley D.E."/>
            <person name="Daum C."/>
            <person name="Ezra D."/>
            <person name="Gonzalez J.B."/>
            <person name="Henrissat B."/>
            <person name="Kuo A."/>
            <person name="Liang C."/>
            <person name="Lipzen A."/>
            <person name="Lutzoni F."/>
            <person name="Magnuson J."/>
            <person name="Mondo S."/>
            <person name="Nolan M."/>
            <person name="Ohm R."/>
            <person name="Pangilinan J."/>
            <person name="Park H.-J.H."/>
            <person name="Ramirez L."/>
            <person name="Alfaro M."/>
            <person name="Sun H."/>
            <person name="Tritt A."/>
            <person name="Yoshinaga Y."/>
            <person name="Zwiers L.-H.L."/>
            <person name="Turgeon B.G."/>
            <person name="Goodwin S.B."/>
            <person name="Spatafora J.W."/>
            <person name="Crous P.W."/>
            <person name="Grigoriev I.V."/>
        </authorList>
    </citation>
    <scope>NUCLEOTIDE SEQUENCE [LARGE SCALE GENOMIC DNA]</scope>
    <source>
        <strain evidence="2 3">CBS 611.86</strain>
    </source>
</reference>
<dbReference type="PANTHER" id="PTHR28244">
    <property type="entry name" value="RNA POLYMERASE I-SPECIFIC TRANSCRIPTION INITIATION FACTOR RRN11"/>
    <property type="match status" value="1"/>
</dbReference>
<dbReference type="GO" id="GO:0017025">
    <property type="term" value="F:TBP-class protein binding"/>
    <property type="evidence" value="ECO:0007669"/>
    <property type="project" value="TreeGrafter"/>
</dbReference>
<accession>A0A7C8IPX2</accession>
<feature type="region of interest" description="Disordered" evidence="1">
    <location>
        <begin position="1"/>
        <end position="56"/>
    </location>
</feature>
<dbReference type="GO" id="GO:0001181">
    <property type="term" value="F:RNA polymerase I general transcription initiation factor activity"/>
    <property type="evidence" value="ECO:0007669"/>
    <property type="project" value="InterPro"/>
</dbReference>
<dbReference type="InterPro" id="IPR053029">
    <property type="entry name" value="RNA_pol_I-specific_init_factor"/>
</dbReference>
<feature type="region of interest" description="Disordered" evidence="1">
    <location>
        <begin position="365"/>
        <end position="411"/>
    </location>
</feature>
<feature type="compositionally biased region" description="Polar residues" evidence="1">
    <location>
        <begin position="1"/>
        <end position="19"/>
    </location>
</feature>